<accession>A0A423VLM2</accession>
<protein>
    <submittedName>
        <fullName evidence="1">Uncharacterized protein</fullName>
    </submittedName>
</protein>
<evidence type="ECO:0000313" key="2">
    <source>
        <dbReference type="Proteomes" id="UP000285146"/>
    </source>
</evidence>
<dbReference type="InParanoid" id="A0A423VLM2"/>
<dbReference type="OrthoDB" id="10473255at2759"/>
<evidence type="ECO:0000313" key="1">
    <source>
        <dbReference type="EMBL" id="ROV91896.1"/>
    </source>
</evidence>
<keyword evidence="2" id="KW-1185">Reference proteome</keyword>
<comment type="caution">
    <text evidence="1">The sequence shown here is derived from an EMBL/GenBank/DDBJ whole genome shotgun (WGS) entry which is preliminary data.</text>
</comment>
<proteinExistence type="predicted"/>
<reference evidence="1 2" key="1">
    <citation type="submission" date="2015-09" db="EMBL/GenBank/DDBJ databases">
        <title>Host preference determinants of Valsa canker pathogens revealed by comparative genomics.</title>
        <authorList>
            <person name="Yin Z."/>
            <person name="Huang L."/>
        </authorList>
    </citation>
    <scope>NUCLEOTIDE SEQUENCE [LARGE SCALE GENOMIC DNA]</scope>
    <source>
        <strain evidence="1 2">SXYLt</strain>
    </source>
</reference>
<sequence length="63" mass="7255">MAAYQKPTVEEVEDEARVRFKDTGIRVSVATVTAEARRPRKRKCPWESMQPLGKAIFMPTAYR</sequence>
<name>A0A423VLM2_9PEZI</name>
<dbReference type="AlphaFoldDB" id="A0A423VLM2"/>
<dbReference type="EMBL" id="LKEB01000088">
    <property type="protein sequence ID" value="ROV91896.1"/>
    <property type="molecule type" value="Genomic_DNA"/>
</dbReference>
<dbReference type="Proteomes" id="UP000285146">
    <property type="component" value="Unassembled WGS sequence"/>
</dbReference>
<gene>
    <name evidence="1" type="ORF">VPNG_09766</name>
</gene>
<organism evidence="1 2">
    <name type="scientific">Cytospora leucostoma</name>
    <dbReference type="NCBI Taxonomy" id="1230097"/>
    <lineage>
        <taxon>Eukaryota</taxon>
        <taxon>Fungi</taxon>
        <taxon>Dikarya</taxon>
        <taxon>Ascomycota</taxon>
        <taxon>Pezizomycotina</taxon>
        <taxon>Sordariomycetes</taxon>
        <taxon>Sordariomycetidae</taxon>
        <taxon>Diaporthales</taxon>
        <taxon>Cytosporaceae</taxon>
        <taxon>Cytospora</taxon>
    </lineage>
</organism>